<dbReference type="SUPFAM" id="SSF48452">
    <property type="entry name" value="TPR-like"/>
    <property type="match status" value="1"/>
</dbReference>
<organism evidence="3 4">
    <name type="scientific">Penicillium cinerascens</name>
    <dbReference type="NCBI Taxonomy" id="70096"/>
    <lineage>
        <taxon>Eukaryota</taxon>
        <taxon>Fungi</taxon>
        <taxon>Dikarya</taxon>
        <taxon>Ascomycota</taxon>
        <taxon>Pezizomycotina</taxon>
        <taxon>Eurotiomycetes</taxon>
        <taxon>Eurotiomycetidae</taxon>
        <taxon>Eurotiales</taxon>
        <taxon>Aspergillaceae</taxon>
        <taxon>Penicillium</taxon>
    </lineage>
</organism>
<protein>
    <submittedName>
        <fullName evidence="3">Uncharacterized protein</fullName>
    </submittedName>
</protein>
<dbReference type="InterPro" id="IPR011990">
    <property type="entry name" value="TPR-like_helical_dom_sf"/>
</dbReference>
<keyword evidence="4" id="KW-1185">Reference proteome</keyword>
<dbReference type="EMBL" id="JAPQKR010000015">
    <property type="protein sequence ID" value="KAJ5194947.1"/>
    <property type="molecule type" value="Genomic_DNA"/>
</dbReference>
<dbReference type="RefSeq" id="XP_058305435.1">
    <property type="nucleotide sequence ID" value="XM_058455447.1"/>
</dbReference>
<reference evidence="3" key="2">
    <citation type="journal article" date="2023" name="IMA Fungus">
        <title>Comparative genomic study of the Penicillium genus elucidates a diverse pangenome and 15 lateral gene transfer events.</title>
        <authorList>
            <person name="Petersen C."/>
            <person name="Sorensen T."/>
            <person name="Nielsen M.R."/>
            <person name="Sondergaard T.E."/>
            <person name="Sorensen J.L."/>
            <person name="Fitzpatrick D.A."/>
            <person name="Frisvad J.C."/>
            <person name="Nielsen K.L."/>
        </authorList>
    </citation>
    <scope>NUCLEOTIDE SEQUENCE</scope>
    <source>
        <strain evidence="3">IBT 15544</strain>
    </source>
</reference>
<dbReference type="Proteomes" id="UP001150904">
    <property type="component" value="Unassembled WGS sequence"/>
</dbReference>
<evidence type="ECO:0000313" key="3">
    <source>
        <dbReference type="EMBL" id="KAJ5194947.1"/>
    </source>
</evidence>
<keyword evidence="1" id="KW-0175">Coiled coil</keyword>
<name>A0A9W9MC78_9EURO</name>
<dbReference type="OrthoDB" id="4312109at2759"/>
<dbReference type="AlphaFoldDB" id="A0A9W9MC78"/>
<evidence type="ECO:0000256" key="2">
    <source>
        <dbReference type="SAM" id="MobiDB-lite"/>
    </source>
</evidence>
<evidence type="ECO:0000313" key="4">
    <source>
        <dbReference type="Proteomes" id="UP001150904"/>
    </source>
</evidence>
<accession>A0A9W9MC78</accession>
<proteinExistence type="predicted"/>
<reference evidence="3" key="1">
    <citation type="submission" date="2022-12" db="EMBL/GenBank/DDBJ databases">
        <authorList>
            <person name="Petersen C."/>
        </authorList>
    </citation>
    <scope>NUCLEOTIDE SEQUENCE</scope>
    <source>
        <strain evidence="3">IBT 15544</strain>
    </source>
</reference>
<feature type="coiled-coil region" evidence="1">
    <location>
        <begin position="54"/>
        <end position="81"/>
    </location>
</feature>
<gene>
    <name evidence="3" type="ORF">N7498_008385</name>
</gene>
<feature type="region of interest" description="Disordered" evidence="2">
    <location>
        <begin position="240"/>
        <end position="262"/>
    </location>
</feature>
<evidence type="ECO:0000256" key="1">
    <source>
        <dbReference type="SAM" id="Coils"/>
    </source>
</evidence>
<sequence>MAHYNDPSCDDLAWHSAEESLPSLPNEQDRPDDFLDYVDYTTEWPVKPRVDPVKVEARRKLTKIQDNLKQIRTRRNEVVQKMTSRRIPSPRSGLIKRLRVFEISVILKTVINSLASSNFDLGMKEAEKALEVAQRLEDKVTLARCYYWMGRIEFKRENIAAAHAYFKNALPCVENDECAEGNFVEFWFNISRSGIGGQYRKRAVSDHNRYVVEKFGKPKPPLGSSSTISEKRKYQEQGEITLRAGTARDSGRRQAQTDQRHKQNRLVPWRIPDIDNETSDASIHCQRKFSGPAETEWPPTQFHPPLPWKSFTFQCYPRGLSPRTRPTKIFRPHPWEIIYTAKSWEILHQRATGKLITMTWLANERKLNGEIIYKRLREARRRCMESTGPEST</sequence>
<comment type="caution">
    <text evidence="3">The sequence shown here is derived from an EMBL/GenBank/DDBJ whole genome shotgun (WGS) entry which is preliminary data.</text>
</comment>
<dbReference type="GeneID" id="83182748"/>
<dbReference type="Gene3D" id="1.25.40.10">
    <property type="entry name" value="Tetratricopeptide repeat domain"/>
    <property type="match status" value="1"/>
</dbReference>